<gene>
    <name evidence="2" type="ORF">ACFPN9_29365</name>
</gene>
<evidence type="ECO:0000313" key="2">
    <source>
        <dbReference type="EMBL" id="MFC5509328.1"/>
    </source>
</evidence>
<reference evidence="3" key="1">
    <citation type="journal article" date="2019" name="Int. J. Syst. Evol. Microbiol.">
        <title>The Global Catalogue of Microorganisms (GCM) 10K type strain sequencing project: providing services to taxonomists for standard genome sequencing and annotation.</title>
        <authorList>
            <consortium name="The Broad Institute Genomics Platform"/>
            <consortium name="The Broad Institute Genome Sequencing Center for Infectious Disease"/>
            <person name="Wu L."/>
            <person name="Ma J."/>
        </authorList>
    </citation>
    <scope>NUCLEOTIDE SEQUENCE [LARGE SCALE GENOMIC DNA]</scope>
    <source>
        <strain evidence="3">CCUG 43117</strain>
    </source>
</reference>
<evidence type="ECO:0000256" key="1">
    <source>
        <dbReference type="SAM" id="MobiDB-lite"/>
    </source>
</evidence>
<protein>
    <submittedName>
        <fullName evidence="2">Uncharacterized protein</fullName>
    </submittedName>
</protein>
<evidence type="ECO:0000313" key="3">
    <source>
        <dbReference type="Proteomes" id="UP001596060"/>
    </source>
</evidence>
<dbReference type="Proteomes" id="UP001596060">
    <property type="component" value="Unassembled WGS sequence"/>
</dbReference>
<sequence length="104" mass="11448">MAFKAGQGMTPGQIAEAMGGDATGGRVGAQLRKYGVHLPRRGDDDIMQLRWSRRDRLALEEIASKRQHDAPDIAVIALRILIAEPILFGNLLDEADQIDEALRK</sequence>
<proteinExistence type="predicted"/>
<accession>A0ABW0PAC0</accession>
<feature type="region of interest" description="Disordered" evidence="1">
    <location>
        <begin position="1"/>
        <end position="21"/>
    </location>
</feature>
<name>A0ABW0PAC0_9HYPH</name>
<dbReference type="EMBL" id="JBHSLU010000161">
    <property type="protein sequence ID" value="MFC5509328.1"/>
    <property type="molecule type" value="Genomic_DNA"/>
</dbReference>
<keyword evidence="3" id="KW-1185">Reference proteome</keyword>
<organism evidence="2 3">
    <name type="scientific">Bosea massiliensis</name>
    <dbReference type="NCBI Taxonomy" id="151419"/>
    <lineage>
        <taxon>Bacteria</taxon>
        <taxon>Pseudomonadati</taxon>
        <taxon>Pseudomonadota</taxon>
        <taxon>Alphaproteobacteria</taxon>
        <taxon>Hyphomicrobiales</taxon>
        <taxon>Boseaceae</taxon>
        <taxon>Bosea</taxon>
    </lineage>
</organism>
<comment type="caution">
    <text evidence="2">The sequence shown here is derived from an EMBL/GenBank/DDBJ whole genome shotgun (WGS) entry which is preliminary data.</text>
</comment>